<evidence type="ECO:0000313" key="7">
    <source>
        <dbReference type="Proteomes" id="UP001207918"/>
    </source>
</evidence>
<dbReference type="InterPro" id="IPR013830">
    <property type="entry name" value="SGNH_hydro"/>
</dbReference>
<protein>
    <submittedName>
        <fullName evidence="6">Rhamnogalacturonan acetylesterase</fullName>
    </submittedName>
</protein>
<accession>A0ABT3PHB1</accession>
<gene>
    <name evidence="6" type="ORF">J6I44_00480</name>
</gene>
<dbReference type="EMBL" id="JAGGJA010000001">
    <property type="protein sequence ID" value="MCW9705301.1"/>
    <property type="molecule type" value="Genomic_DNA"/>
</dbReference>
<feature type="domain" description="DUF6250" evidence="5">
    <location>
        <begin position="349"/>
        <end position="495"/>
    </location>
</feature>
<comment type="similarity">
    <text evidence="1">Belongs to the 'GDSL' lipolytic enzyme family.</text>
</comment>
<name>A0ABT3PHB1_9BACT</name>
<dbReference type="InterPro" id="IPR037459">
    <property type="entry name" value="RhgT-like"/>
</dbReference>
<evidence type="ECO:0000259" key="5">
    <source>
        <dbReference type="Pfam" id="PF19763"/>
    </source>
</evidence>
<evidence type="ECO:0000256" key="1">
    <source>
        <dbReference type="ARBA" id="ARBA00008668"/>
    </source>
</evidence>
<dbReference type="Pfam" id="PF13472">
    <property type="entry name" value="Lipase_GDSL_2"/>
    <property type="match status" value="1"/>
</dbReference>
<evidence type="ECO:0000259" key="4">
    <source>
        <dbReference type="Pfam" id="PF13472"/>
    </source>
</evidence>
<keyword evidence="3" id="KW-0732">Signal</keyword>
<dbReference type="Pfam" id="PF19763">
    <property type="entry name" value="DUF6250"/>
    <property type="match status" value="1"/>
</dbReference>
<feature type="domain" description="SGNH hydrolase-type esterase" evidence="4">
    <location>
        <begin position="51"/>
        <end position="251"/>
    </location>
</feature>
<dbReference type="Proteomes" id="UP001207918">
    <property type="component" value="Unassembled WGS sequence"/>
</dbReference>
<dbReference type="CDD" id="cd01821">
    <property type="entry name" value="Rhamnogalacturan_acetylesterase_like"/>
    <property type="match status" value="1"/>
</dbReference>
<feature type="signal peptide" evidence="3">
    <location>
        <begin position="1"/>
        <end position="27"/>
    </location>
</feature>
<sequence length="547" mass="61496">MSYLKKFGVCSCSLLIIGILFVGSAHSQNANERDILLPKAANANVPSIYLVGDSTVRNGSGDGSNGKWGWGSFLGAYFDSTKVNVVNRALGGRSSRTYITQGYWDQQLELLDAGDAVIIQFGHNDASPVNDTSRARGVLDGIGSEKRDIFNKLTRQDETVRTYGSYLRTYISDIRSRGAIPVICSLVPTNGDVIDDEEQFATWAEQVATTEGVPFLDLNDIITQGYQEVGEAKKQKFFSDDRVHTTRTGAQFSAKMVVAALKGLQENPVSDWFSDKADKVTSRRNKAEEASRPVVTGYGEGLFEVGELMYQSDFDDPDVWGVQIEEANSPIQPRVDFWNGFLEVLVPGRGATIWNKKKFSGNVAITYKVKAPSTYVDELGIVVRDINVFWHASDPKIPDALFDQDKYTGAFTSYHKQQGYYASMGGRDNTTTRFRRYPRTQDGEPANHLALTSRDGQEEYLIKPNRTYTIQLVVFDDVIQYIVDGKVFYEIRNGDMVKITNTDGSIKEVRYTNERFLAYEEGWFGFRLVNTHHIYSDFRVYRLRPVE</sequence>
<reference evidence="6 7" key="1">
    <citation type="submission" date="2021-03" db="EMBL/GenBank/DDBJ databases">
        <title>Aliifodinibius sp. nov., a new bacterium isolated from saline soil.</title>
        <authorList>
            <person name="Galisteo C."/>
            <person name="De La Haba R."/>
            <person name="Sanchez-Porro C."/>
            <person name="Ventosa A."/>
        </authorList>
    </citation>
    <scope>NUCLEOTIDE SEQUENCE [LARGE SCALE GENOMIC DNA]</scope>
    <source>
        <strain evidence="6 7">1BSP15-2V2</strain>
    </source>
</reference>
<feature type="chain" id="PRO_5046625764" evidence="3">
    <location>
        <begin position="28"/>
        <end position="547"/>
    </location>
</feature>
<comment type="caution">
    <text evidence="6">The sequence shown here is derived from an EMBL/GenBank/DDBJ whole genome shotgun (WGS) entry which is preliminary data.</text>
</comment>
<proteinExistence type="inferred from homology"/>
<dbReference type="Gene3D" id="2.60.120.200">
    <property type="match status" value="1"/>
</dbReference>
<evidence type="ECO:0000313" key="6">
    <source>
        <dbReference type="EMBL" id="MCW9705301.1"/>
    </source>
</evidence>
<dbReference type="InterPro" id="IPR036514">
    <property type="entry name" value="SGNH_hydro_sf"/>
</dbReference>
<dbReference type="PANTHER" id="PTHR43695:SF1">
    <property type="entry name" value="RHAMNOGALACTURONAN ACETYLESTERASE"/>
    <property type="match status" value="1"/>
</dbReference>
<keyword evidence="7" id="KW-1185">Reference proteome</keyword>
<dbReference type="SUPFAM" id="SSF52266">
    <property type="entry name" value="SGNH hydrolase"/>
    <property type="match status" value="1"/>
</dbReference>
<dbReference type="Gene3D" id="3.40.50.1110">
    <property type="entry name" value="SGNH hydrolase"/>
    <property type="match status" value="1"/>
</dbReference>
<evidence type="ECO:0000256" key="2">
    <source>
        <dbReference type="ARBA" id="ARBA00022801"/>
    </source>
</evidence>
<keyword evidence="2" id="KW-0378">Hydrolase</keyword>
<evidence type="ECO:0000256" key="3">
    <source>
        <dbReference type="SAM" id="SignalP"/>
    </source>
</evidence>
<dbReference type="InterPro" id="IPR046217">
    <property type="entry name" value="DUF6250"/>
</dbReference>
<dbReference type="PANTHER" id="PTHR43695">
    <property type="entry name" value="PUTATIVE (AFU_ORTHOLOGUE AFUA_2G17250)-RELATED"/>
    <property type="match status" value="1"/>
</dbReference>
<organism evidence="6 7">
    <name type="scientific">Fodinibius salsisoli</name>
    <dbReference type="NCBI Taxonomy" id="2820877"/>
    <lineage>
        <taxon>Bacteria</taxon>
        <taxon>Pseudomonadati</taxon>
        <taxon>Balneolota</taxon>
        <taxon>Balneolia</taxon>
        <taxon>Balneolales</taxon>
        <taxon>Balneolaceae</taxon>
        <taxon>Fodinibius</taxon>
    </lineage>
</organism>
<dbReference type="RefSeq" id="WP_265763963.1">
    <property type="nucleotide sequence ID" value="NZ_JAGGJA010000001.1"/>
</dbReference>